<proteinExistence type="predicted"/>
<protein>
    <submittedName>
        <fullName evidence="2 3">Uncharacterized protein</fullName>
    </submittedName>
</protein>
<dbReference type="Proteomes" id="UP000887569">
    <property type="component" value="Unplaced"/>
</dbReference>
<sequence length="83" mass="9600">MCYAVERARRLLSLAPRSTMIDKRGLSKEELQIAEERHKQLMKQSNISSSHLVTKRCGDLYTSFHLIRDNVDADDFIEVCCDI</sequence>
<accession>A0A915CKL8</accession>
<evidence type="ECO:0000313" key="2">
    <source>
        <dbReference type="WBParaSite" id="PgR391_g001_t02"/>
    </source>
</evidence>
<name>A0A915CKL8_PARUN</name>
<dbReference type="WBParaSite" id="PgR391_g001_t02">
    <property type="protein sequence ID" value="PgR391_g001_t02"/>
    <property type="gene ID" value="PgR391_g001"/>
</dbReference>
<organism evidence="1 3">
    <name type="scientific">Parascaris univalens</name>
    <name type="common">Nematode worm</name>
    <dbReference type="NCBI Taxonomy" id="6257"/>
    <lineage>
        <taxon>Eukaryota</taxon>
        <taxon>Metazoa</taxon>
        <taxon>Ecdysozoa</taxon>
        <taxon>Nematoda</taxon>
        <taxon>Chromadorea</taxon>
        <taxon>Rhabditida</taxon>
        <taxon>Spirurina</taxon>
        <taxon>Ascaridomorpha</taxon>
        <taxon>Ascaridoidea</taxon>
        <taxon>Ascarididae</taxon>
        <taxon>Parascaris</taxon>
    </lineage>
</organism>
<evidence type="ECO:0000313" key="3">
    <source>
        <dbReference type="WBParaSite" id="PgR391_g001_t03"/>
    </source>
</evidence>
<keyword evidence="1" id="KW-1185">Reference proteome</keyword>
<reference evidence="2 3" key="1">
    <citation type="submission" date="2022-11" db="UniProtKB">
        <authorList>
            <consortium name="WormBaseParasite"/>
        </authorList>
    </citation>
    <scope>IDENTIFICATION</scope>
</reference>
<evidence type="ECO:0000313" key="1">
    <source>
        <dbReference type="Proteomes" id="UP000887569"/>
    </source>
</evidence>
<dbReference type="WBParaSite" id="PgR391_g001_t03">
    <property type="protein sequence ID" value="PgR391_g001_t03"/>
    <property type="gene ID" value="PgR391_g001"/>
</dbReference>
<dbReference type="AlphaFoldDB" id="A0A915CKL8"/>